<keyword evidence="2" id="KW-0812">Transmembrane</keyword>
<dbReference type="EMBL" id="QKWH01000018">
    <property type="protein sequence ID" value="PZR51646.1"/>
    <property type="molecule type" value="Genomic_DNA"/>
</dbReference>
<proteinExistence type="predicted"/>
<feature type="region of interest" description="Disordered" evidence="1">
    <location>
        <begin position="44"/>
        <end position="100"/>
    </location>
</feature>
<dbReference type="RefSeq" id="WP_111252141.1">
    <property type="nucleotide sequence ID" value="NZ_QKWH01000018.1"/>
</dbReference>
<keyword evidence="4" id="KW-1185">Reference proteome</keyword>
<reference evidence="3 4" key="1">
    <citation type="submission" date="2018-06" db="EMBL/GenBank/DDBJ databases">
        <title>Whole genome sequencing of a novel hydrocarbon degrading bacterial strain, PW21 isolated from oil contaminated produced water sample.</title>
        <authorList>
            <person name="Nagkirti P."/>
            <person name="Shaikh A."/>
            <person name="Gowdaman V."/>
            <person name="Engineer A.E."/>
            <person name="Dagar S."/>
            <person name="Dhakephalkar P.K."/>
        </authorList>
    </citation>
    <scope>NUCLEOTIDE SEQUENCE [LARGE SCALE GENOMIC DNA]</scope>
    <source>
        <strain evidence="3 4">PW21</strain>
    </source>
</reference>
<keyword evidence="2" id="KW-1133">Transmembrane helix</keyword>
<sequence>MNDEQRSPGTDDWDDGVLDRVAAADPAADLDVREGVLRAKVDDLLGATGPGGQAGPAAETAAGTGTGMAAESAADGEDTAPTTSPTAPAPGDELAARRARRPRTSWLVAAAAATVVAVGGASYLAGTESRSGPTAGLAVASFDMAADGFAEAGDAAPPVSLAAPGGSRGEVTTLPEAEVAVGPGDVSGARVMAGGPWGLGRTVFHAQGLSEDAGSAEAFALDPRPVADAATAARVAAALGVPGEVRTQEGGTPSWAVGSQDGSGAQVWVAGDGRGSFGYTDPGRDPWTCAAPAADGSCPTPQPTGVTDDEAAAALADVMRRLGVDPAGYEVQVRPAGEDDPSRWVSARRVVGGTATEDAWSATVTDAGVVAVDGSLADAVPLGEYPVVSPAEAVRRLGDPRFGASTPTTLPGIAELRVGEEQGPTGVPTPPAPGAPLAWPVTDVTITGARLGLSQQWLPDGSVVFLPAYELSDAEGSTWTVTAVADAGLDFSPR</sequence>
<dbReference type="Proteomes" id="UP000248783">
    <property type="component" value="Unassembled WGS sequence"/>
</dbReference>
<comment type="caution">
    <text evidence="3">The sequence shown here is derived from an EMBL/GenBank/DDBJ whole genome shotgun (WGS) entry which is preliminary data.</text>
</comment>
<feature type="transmembrane region" description="Helical" evidence="2">
    <location>
        <begin position="106"/>
        <end position="125"/>
    </location>
</feature>
<evidence type="ECO:0000256" key="1">
    <source>
        <dbReference type="SAM" id="MobiDB-lite"/>
    </source>
</evidence>
<organism evidence="3 4">
    <name type="scientific">Xylanimonas oleitrophica</name>
    <dbReference type="NCBI Taxonomy" id="2607479"/>
    <lineage>
        <taxon>Bacteria</taxon>
        <taxon>Bacillati</taxon>
        <taxon>Actinomycetota</taxon>
        <taxon>Actinomycetes</taxon>
        <taxon>Micrococcales</taxon>
        <taxon>Promicromonosporaceae</taxon>
        <taxon>Xylanimonas</taxon>
    </lineage>
</organism>
<name>A0A2W5WTT2_9MICO</name>
<evidence type="ECO:0000313" key="3">
    <source>
        <dbReference type="EMBL" id="PZR51646.1"/>
    </source>
</evidence>
<gene>
    <name evidence="3" type="ORF">DNL40_15350</name>
</gene>
<accession>A0A2W5WTT2</accession>
<dbReference type="AlphaFoldDB" id="A0A2W5WTT2"/>
<keyword evidence="2" id="KW-0472">Membrane</keyword>
<evidence type="ECO:0000256" key="2">
    <source>
        <dbReference type="SAM" id="Phobius"/>
    </source>
</evidence>
<protein>
    <submittedName>
        <fullName evidence="3">Uncharacterized protein</fullName>
    </submittedName>
</protein>
<feature type="compositionally biased region" description="Low complexity" evidence="1">
    <location>
        <begin position="55"/>
        <end position="90"/>
    </location>
</feature>
<evidence type="ECO:0000313" key="4">
    <source>
        <dbReference type="Proteomes" id="UP000248783"/>
    </source>
</evidence>